<dbReference type="EMBL" id="AUXZ01000075">
    <property type="protein sequence ID" value="KZN50325.1"/>
    <property type="molecule type" value="Genomic_DNA"/>
</dbReference>
<keyword evidence="1" id="KW-0812">Transmembrane</keyword>
<comment type="caution">
    <text evidence="2">The sequence shown here is derived from an EMBL/GenBank/DDBJ whole genome shotgun (WGS) entry which is preliminary data.</text>
</comment>
<dbReference type="Proteomes" id="UP000076503">
    <property type="component" value="Unassembled WGS sequence"/>
</dbReference>
<dbReference type="RefSeq" id="WP_063362000.1">
    <property type="nucleotide sequence ID" value="NZ_AUXZ01000075.1"/>
</dbReference>
<evidence type="ECO:0000256" key="1">
    <source>
        <dbReference type="SAM" id="Phobius"/>
    </source>
</evidence>
<feature type="transmembrane region" description="Helical" evidence="1">
    <location>
        <begin position="121"/>
        <end position="142"/>
    </location>
</feature>
<dbReference type="AlphaFoldDB" id="A0A167EAQ8"/>
<evidence type="ECO:0000313" key="3">
    <source>
        <dbReference type="Proteomes" id="UP000076503"/>
    </source>
</evidence>
<feature type="transmembrane region" description="Helical" evidence="1">
    <location>
        <begin position="148"/>
        <end position="171"/>
    </location>
</feature>
<protein>
    <submittedName>
        <fullName evidence="2">Uncharacterized protein</fullName>
    </submittedName>
</protein>
<proteinExistence type="predicted"/>
<feature type="transmembrane region" description="Helical" evidence="1">
    <location>
        <begin position="87"/>
        <end position="109"/>
    </location>
</feature>
<gene>
    <name evidence="2" type="ORF">N476_02215</name>
</gene>
<keyword evidence="1" id="KW-0472">Membrane</keyword>
<evidence type="ECO:0000313" key="2">
    <source>
        <dbReference type="EMBL" id="KZN50325.1"/>
    </source>
</evidence>
<name>A0A167EAQ8_9GAMM</name>
<feature type="transmembrane region" description="Helical" evidence="1">
    <location>
        <begin position="48"/>
        <end position="67"/>
    </location>
</feature>
<feature type="transmembrane region" description="Helical" evidence="1">
    <location>
        <begin position="6"/>
        <end position="27"/>
    </location>
</feature>
<dbReference type="PATRIC" id="fig|1365251.3.peg.2551"/>
<reference evidence="2 3" key="1">
    <citation type="submission" date="2013-07" db="EMBL/GenBank/DDBJ databases">
        <title>Comparative Genomic and Metabolomic Analysis of Twelve Strains of Pseudoalteromonas luteoviolacea.</title>
        <authorList>
            <person name="Vynne N.G."/>
            <person name="Mansson M."/>
            <person name="Gram L."/>
        </authorList>
    </citation>
    <scope>NUCLEOTIDE SEQUENCE [LARGE SCALE GENOMIC DNA]</scope>
    <source>
        <strain evidence="2 3">H33</strain>
    </source>
</reference>
<dbReference type="OrthoDB" id="6312399at2"/>
<sequence>MDELINLAAWFSIGFGCFVVFSFLYLFKERWVQLVFAGNTSLKTKSDHELHSCFLTAFVTVASFILFHQLLEFLPSLQIDKMVKRQILYFVAASGSASFIIALTLLHAIRECTFSQDARYACYLSFAAMLIKTVQLVLYGYLDIEWFYPYYMLSILVLSTAQSLLVAKYPFNCFMQRKYAKDY</sequence>
<keyword evidence="1" id="KW-1133">Transmembrane helix</keyword>
<accession>A0A167EAQ8</accession>
<organism evidence="2 3">
    <name type="scientific">Pseudoalteromonas luteoviolacea H33</name>
    <dbReference type="NCBI Taxonomy" id="1365251"/>
    <lineage>
        <taxon>Bacteria</taxon>
        <taxon>Pseudomonadati</taxon>
        <taxon>Pseudomonadota</taxon>
        <taxon>Gammaproteobacteria</taxon>
        <taxon>Alteromonadales</taxon>
        <taxon>Pseudoalteromonadaceae</taxon>
        <taxon>Pseudoalteromonas</taxon>
    </lineage>
</organism>